<dbReference type="CDD" id="cd00093">
    <property type="entry name" value="HTH_XRE"/>
    <property type="match status" value="1"/>
</dbReference>
<gene>
    <name evidence="3" type="ORF">HH308_18750</name>
</gene>
<dbReference type="PANTHER" id="PTHR35010:SF2">
    <property type="entry name" value="BLL4672 PROTEIN"/>
    <property type="match status" value="1"/>
</dbReference>
<proteinExistence type="predicted"/>
<accession>A0A848KYN8</accession>
<keyword evidence="4" id="KW-1185">Reference proteome</keyword>
<evidence type="ECO:0000313" key="4">
    <source>
        <dbReference type="Proteomes" id="UP000550729"/>
    </source>
</evidence>
<evidence type="ECO:0000313" key="3">
    <source>
        <dbReference type="EMBL" id="NMO03257.1"/>
    </source>
</evidence>
<dbReference type="Gene3D" id="3.30.450.180">
    <property type="match status" value="1"/>
</dbReference>
<dbReference type="AlphaFoldDB" id="A0A848KYN8"/>
<dbReference type="Pfam" id="PF13560">
    <property type="entry name" value="HTH_31"/>
    <property type="match status" value="1"/>
</dbReference>
<sequence>MPVLCSPNQLTLLGTREEGRGYGGTGATSHSTTPSRSVVGVDLRADIRDFLVTRRARLTPEQVGLPNTGRRRVPGLRREEVAVLAGVSPEWYTRLEKGHISGVSEDVLDAVARALRLSDIECEHLFNLARSAKPVRTPRRRNSPVVPESLQRVLDSMTTAAAFVRTGRLDIVGTNALARALYSPVLDDPRHRGNLARFDFLDPRAADFYPNYDAALSVAVALLRTESGRNPRDPELINLVGELATRSEAFRVRWGAHDVRSHRGGVKEFNHPAVGYLELTYDSMELVAAPGLTLTAYTAEPHTLSADNLGLLASWAASRELPGVDAVGRLSLGD</sequence>
<organism evidence="3 4">
    <name type="scientific">Gordonia asplenii</name>
    <dbReference type="NCBI Taxonomy" id="2725283"/>
    <lineage>
        <taxon>Bacteria</taxon>
        <taxon>Bacillati</taxon>
        <taxon>Actinomycetota</taxon>
        <taxon>Actinomycetes</taxon>
        <taxon>Mycobacteriales</taxon>
        <taxon>Gordoniaceae</taxon>
        <taxon>Gordonia</taxon>
    </lineage>
</organism>
<dbReference type="InterPro" id="IPR041413">
    <property type="entry name" value="MLTR_LBD"/>
</dbReference>
<dbReference type="InterPro" id="IPR001387">
    <property type="entry name" value="Cro/C1-type_HTH"/>
</dbReference>
<evidence type="ECO:0000256" key="1">
    <source>
        <dbReference type="SAM" id="MobiDB-lite"/>
    </source>
</evidence>
<feature type="region of interest" description="Disordered" evidence="1">
    <location>
        <begin position="14"/>
        <end position="35"/>
    </location>
</feature>
<reference evidence="3 4" key="1">
    <citation type="submission" date="2020-04" db="EMBL/GenBank/DDBJ databases">
        <title>Gordonia sp. nov. TBRC 11910.</title>
        <authorList>
            <person name="Suriyachadkun C."/>
        </authorList>
    </citation>
    <scope>NUCLEOTIDE SEQUENCE [LARGE SCALE GENOMIC DNA]</scope>
    <source>
        <strain evidence="3 4">TBRC 11910</strain>
    </source>
</reference>
<dbReference type="EMBL" id="JABBNB010000021">
    <property type="protein sequence ID" value="NMO03257.1"/>
    <property type="molecule type" value="Genomic_DNA"/>
</dbReference>
<dbReference type="PANTHER" id="PTHR35010">
    <property type="entry name" value="BLL4672 PROTEIN-RELATED"/>
    <property type="match status" value="1"/>
</dbReference>
<protein>
    <submittedName>
        <fullName evidence="3">Helix-turn-helix domain-containing protein</fullName>
    </submittedName>
</protein>
<dbReference type="SUPFAM" id="SSF47413">
    <property type="entry name" value="lambda repressor-like DNA-binding domains"/>
    <property type="match status" value="1"/>
</dbReference>
<dbReference type="SMART" id="SM00530">
    <property type="entry name" value="HTH_XRE"/>
    <property type="match status" value="1"/>
</dbReference>
<dbReference type="Proteomes" id="UP000550729">
    <property type="component" value="Unassembled WGS sequence"/>
</dbReference>
<dbReference type="GO" id="GO:0003677">
    <property type="term" value="F:DNA binding"/>
    <property type="evidence" value="ECO:0007669"/>
    <property type="project" value="InterPro"/>
</dbReference>
<dbReference type="Pfam" id="PF17765">
    <property type="entry name" value="MLTR_LBD"/>
    <property type="match status" value="1"/>
</dbReference>
<feature type="domain" description="HTH cro/C1-type" evidence="2">
    <location>
        <begin position="50"/>
        <end position="122"/>
    </location>
</feature>
<comment type="caution">
    <text evidence="3">The sequence shown here is derived from an EMBL/GenBank/DDBJ whole genome shotgun (WGS) entry which is preliminary data.</text>
</comment>
<name>A0A848KYN8_9ACTN</name>
<dbReference type="InterPro" id="IPR010982">
    <property type="entry name" value="Lambda_DNA-bd_dom_sf"/>
</dbReference>
<dbReference type="Gene3D" id="1.10.260.40">
    <property type="entry name" value="lambda repressor-like DNA-binding domains"/>
    <property type="match status" value="1"/>
</dbReference>
<evidence type="ECO:0000259" key="2">
    <source>
        <dbReference type="SMART" id="SM00530"/>
    </source>
</evidence>